<dbReference type="OrthoDB" id="426882at2759"/>
<evidence type="ECO:0000256" key="12">
    <source>
        <dbReference type="ARBA" id="ARBA00049097"/>
    </source>
</evidence>
<evidence type="ECO:0000256" key="2">
    <source>
        <dbReference type="ARBA" id="ARBA00002149"/>
    </source>
</evidence>
<evidence type="ECO:0000256" key="8">
    <source>
        <dbReference type="ARBA" id="ARBA00022723"/>
    </source>
</evidence>
<keyword evidence="11" id="KW-0411">Iron-sulfur</keyword>
<keyword evidence="7" id="KW-0001">2Fe-2S</keyword>
<dbReference type="Gene3D" id="3.90.380.10">
    <property type="entry name" value="Naphthalene 1,2-dioxygenase Alpha Subunit, Chain A, domain 1"/>
    <property type="match status" value="2"/>
</dbReference>
<dbReference type="AlphaFoldDB" id="A0A9W8Z4Q6"/>
<comment type="catalytic activity">
    <reaction evidence="12">
        <text>choline + 2 reduced [2Fe-2S]-[ferredoxin] + O2 + 2 H(+) = betaine aldehyde hydrate + 2 oxidized [2Fe-2S]-[ferredoxin] + H2O</text>
        <dbReference type="Rhea" id="RHEA:17769"/>
        <dbReference type="Rhea" id="RHEA-COMP:10000"/>
        <dbReference type="Rhea" id="RHEA-COMP:10001"/>
        <dbReference type="ChEBI" id="CHEBI:15354"/>
        <dbReference type="ChEBI" id="CHEBI:15377"/>
        <dbReference type="ChEBI" id="CHEBI:15378"/>
        <dbReference type="ChEBI" id="CHEBI:15379"/>
        <dbReference type="ChEBI" id="CHEBI:15870"/>
        <dbReference type="ChEBI" id="CHEBI:33737"/>
        <dbReference type="ChEBI" id="CHEBI:33738"/>
        <dbReference type="EC" id="1.14.15.7"/>
    </reaction>
</comment>
<keyword evidence="10" id="KW-0408">Iron</keyword>
<dbReference type="EMBL" id="JAPEVB010000001">
    <property type="protein sequence ID" value="KAJ4397660.1"/>
    <property type="molecule type" value="Genomic_DNA"/>
</dbReference>
<name>A0A9W8Z4Q6_9PEZI</name>
<dbReference type="InterPro" id="IPR001663">
    <property type="entry name" value="Rng_hydr_dOase-A"/>
</dbReference>
<dbReference type="CDD" id="cd00680">
    <property type="entry name" value="RHO_alpha_C"/>
    <property type="match status" value="1"/>
</dbReference>
<evidence type="ECO:0000256" key="3">
    <source>
        <dbReference type="ARBA" id="ARBA00004866"/>
    </source>
</evidence>
<comment type="caution">
    <text evidence="14">The sequence shown here is derived from an EMBL/GenBank/DDBJ whole genome shotgun (WGS) entry which is preliminary data.</text>
</comment>
<accession>A0A9W8Z4Q6</accession>
<evidence type="ECO:0000256" key="6">
    <source>
        <dbReference type="ARBA" id="ARBA00014931"/>
    </source>
</evidence>
<evidence type="ECO:0000256" key="11">
    <source>
        <dbReference type="ARBA" id="ARBA00023014"/>
    </source>
</evidence>
<comment type="cofactor">
    <cofactor evidence="1">
        <name>Fe cation</name>
        <dbReference type="ChEBI" id="CHEBI:24875"/>
    </cofactor>
</comment>
<evidence type="ECO:0000256" key="1">
    <source>
        <dbReference type="ARBA" id="ARBA00001962"/>
    </source>
</evidence>
<proteinExistence type="inferred from homology"/>
<comment type="similarity">
    <text evidence="4">Belongs to the choline monooxygenase family.</text>
</comment>
<dbReference type="Pfam" id="PF00848">
    <property type="entry name" value="Ring_hydroxyl_A"/>
    <property type="match status" value="1"/>
</dbReference>
<dbReference type="PANTHER" id="PTHR43756">
    <property type="entry name" value="CHOLINE MONOOXYGENASE, CHLOROPLASTIC"/>
    <property type="match status" value="1"/>
</dbReference>
<dbReference type="PRINTS" id="PR00090">
    <property type="entry name" value="RNGDIOXGNASE"/>
</dbReference>
<dbReference type="GO" id="GO:0005506">
    <property type="term" value="F:iron ion binding"/>
    <property type="evidence" value="ECO:0007669"/>
    <property type="project" value="InterPro"/>
</dbReference>
<dbReference type="Pfam" id="PF00355">
    <property type="entry name" value="Rieske"/>
    <property type="match status" value="1"/>
</dbReference>
<organism evidence="14 15">
    <name type="scientific">Gnomoniopsis smithogilvyi</name>
    <dbReference type="NCBI Taxonomy" id="1191159"/>
    <lineage>
        <taxon>Eukaryota</taxon>
        <taxon>Fungi</taxon>
        <taxon>Dikarya</taxon>
        <taxon>Ascomycota</taxon>
        <taxon>Pezizomycotina</taxon>
        <taxon>Sordariomycetes</taxon>
        <taxon>Sordariomycetidae</taxon>
        <taxon>Diaporthales</taxon>
        <taxon>Gnomoniaceae</taxon>
        <taxon>Gnomoniopsis</taxon>
    </lineage>
</organism>
<comment type="function">
    <text evidence="2">Catalyzes the first step of the osmoprotectant glycine betaine synthesis.</text>
</comment>
<dbReference type="InterPro" id="IPR015879">
    <property type="entry name" value="Ring_hydroxy_dOase_asu_C_dom"/>
</dbReference>
<evidence type="ECO:0000313" key="15">
    <source>
        <dbReference type="Proteomes" id="UP001140453"/>
    </source>
</evidence>
<evidence type="ECO:0000256" key="7">
    <source>
        <dbReference type="ARBA" id="ARBA00022714"/>
    </source>
</evidence>
<evidence type="ECO:0000313" key="14">
    <source>
        <dbReference type="EMBL" id="KAJ4397660.1"/>
    </source>
</evidence>
<dbReference type="PANTHER" id="PTHR43756:SF5">
    <property type="entry name" value="CHOLINE MONOOXYGENASE, CHLOROPLASTIC"/>
    <property type="match status" value="1"/>
</dbReference>
<protein>
    <recommendedName>
        <fullName evidence="6">Choline monooxygenase, chloroplastic</fullName>
        <ecNumber evidence="5">1.14.15.7</ecNumber>
    </recommendedName>
</protein>
<evidence type="ECO:0000256" key="5">
    <source>
        <dbReference type="ARBA" id="ARBA00012763"/>
    </source>
</evidence>
<keyword evidence="15" id="KW-1185">Reference proteome</keyword>
<dbReference type="InterPro" id="IPR017941">
    <property type="entry name" value="Rieske_2Fe-2S"/>
</dbReference>
<dbReference type="SUPFAM" id="SSF50022">
    <property type="entry name" value="ISP domain"/>
    <property type="match status" value="1"/>
</dbReference>
<gene>
    <name evidence="14" type="ORF">N0V93_001893</name>
</gene>
<evidence type="ECO:0000256" key="9">
    <source>
        <dbReference type="ARBA" id="ARBA00023002"/>
    </source>
</evidence>
<dbReference type="InterPro" id="IPR036922">
    <property type="entry name" value="Rieske_2Fe-2S_sf"/>
</dbReference>
<feature type="domain" description="Rieske" evidence="13">
    <location>
        <begin position="66"/>
        <end position="175"/>
    </location>
</feature>
<dbReference type="Gene3D" id="2.102.10.10">
    <property type="entry name" value="Rieske [2Fe-2S] iron-sulphur domain"/>
    <property type="match status" value="1"/>
</dbReference>
<dbReference type="CDD" id="cd03469">
    <property type="entry name" value="Rieske_RO_Alpha_N"/>
    <property type="match status" value="1"/>
</dbReference>
<dbReference type="SUPFAM" id="SSF55961">
    <property type="entry name" value="Bet v1-like"/>
    <property type="match status" value="1"/>
</dbReference>
<evidence type="ECO:0000259" key="13">
    <source>
        <dbReference type="PROSITE" id="PS51296"/>
    </source>
</evidence>
<keyword evidence="8" id="KW-0479">Metal-binding</keyword>
<dbReference type="Proteomes" id="UP001140453">
    <property type="component" value="Unassembled WGS sequence"/>
</dbReference>
<keyword evidence="9" id="KW-0560">Oxidoreductase</keyword>
<reference evidence="14" key="1">
    <citation type="submission" date="2022-10" db="EMBL/GenBank/DDBJ databases">
        <title>Tapping the CABI collections for fungal endophytes: first genome assemblies for Collariella, Neodidymelliopsis, Ascochyta clinopodiicola, Didymella pomorum, Didymosphaeria variabile, Neocosmospora piperis and Neocucurbitaria cava.</title>
        <authorList>
            <person name="Hill R."/>
        </authorList>
    </citation>
    <scope>NUCLEOTIDE SEQUENCE</scope>
    <source>
        <strain evidence="14">IMI 355082</strain>
    </source>
</reference>
<dbReference type="PROSITE" id="PS51296">
    <property type="entry name" value="RIESKE"/>
    <property type="match status" value="1"/>
</dbReference>
<evidence type="ECO:0000256" key="10">
    <source>
        <dbReference type="ARBA" id="ARBA00023004"/>
    </source>
</evidence>
<sequence length="432" mass="49574">MATAVLRYVGGIAVGGLAVSGLASYGRSKSKTKTEGKTPVRALPAEWYTSPELYELEKRAIFSRRWQLITHKNRIPNAGDWLNFEVCDFNFIISRDRKGEINAFHNICRHRAYPIVHEEKGSSMIFSCKYHGWSYGLSGNLAKAPGYQELTGFDKSKNGLLPIHVRIDRNGFIWVNFDAKAVPEVAWEDDFLGADEQEKYKEFNFEDYVFDHSWQMEGPYNWKILADNYNECYHCKTTHPDIPAVADLEAYNVETRRGYIVHNVATRPEQAQAGLTVAPTYHFPNVSHNVTPNFLFIQRFIPHGHDKSTMSYQVFRNKNATEEDFQTVNQMYKRIMSEDKVLCAAAQRNVNNGVFLNGEMHPRMEKGPLFFQNLCREAVIEHYSKEKASHKEIWPARQQLNGYNAEVAEKDVKFCAGLSCSNEFNEKGPLAW</sequence>
<comment type="pathway">
    <text evidence="3">Amine and polyamine biosynthesis; betaine biosynthesis via choline pathway; betaine aldehyde from choline (monooxygenase route): step 1/1.</text>
</comment>
<evidence type="ECO:0000256" key="4">
    <source>
        <dbReference type="ARBA" id="ARBA00010848"/>
    </source>
</evidence>
<dbReference type="GO" id="GO:0019133">
    <property type="term" value="F:choline monooxygenase activity"/>
    <property type="evidence" value="ECO:0007669"/>
    <property type="project" value="UniProtKB-EC"/>
</dbReference>
<dbReference type="GO" id="GO:0051537">
    <property type="term" value="F:2 iron, 2 sulfur cluster binding"/>
    <property type="evidence" value="ECO:0007669"/>
    <property type="project" value="UniProtKB-KW"/>
</dbReference>
<dbReference type="EC" id="1.14.15.7" evidence="5"/>